<keyword evidence="6 8" id="KW-1133">Transmembrane helix</keyword>
<feature type="transmembrane region" description="Helical" evidence="8">
    <location>
        <begin position="148"/>
        <end position="168"/>
    </location>
</feature>
<evidence type="ECO:0000313" key="10">
    <source>
        <dbReference type="EMBL" id="SBT66900.1"/>
    </source>
</evidence>
<feature type="transmembrane region" description="Helical" evidence="8">
    <location>
        <begin position="314"/>
        <end position="333"/>
    </location>
</feature>
<sequence>MSAPTATAEAAPMSRRQTLEALSGLLLVLFVAMLSSTVVSTALPKIIGALNGSQTQYTWVVTATLLTATATTPIWGKLADLFNKKLLIQVAIVVFLAGSVAAGFAQSAGQLIAARAFQGIGVGGLQALVQVAIAAMIPPRERGRYNGYLGGVMALATVGGPLLGGLIVDTSWLGWRWCFFVGVPVAIIALFLLQVTLNLPTVRRRNVKIDYLGATLIAAGVSVLLIWISFVDDSFAWLSWQTGAMVGGAALLLALAVWVESRAAEPVVPLHIVRERTTALAILGSLAVGMAMFGGAVFLGQYFQIGRGYSPTEAGLLTIPMMAGVLISSIVAGRMITTSGRIKPYIVFGSIVLVAGFALLGTVDHETSLVLVGVAMFVVGVGVGMTMQNLVLAVQNTVALSDIGAASASVAFFRSLGGTIGVSVLGAVLARRVSDRITHDLAAAGIPTTGGGGGSTLNLDALPEPVRQIVRAAYGDATGHIFLISAAIAVVGVVAALLLRPVTLRSSLDLPDTGRTVAVGADAVDGAPAFDEVSIEPGGREERARR</sequence>
<evidence type="ECO:0000256" key="8">
    <source>
        <dbReference type="SAM" id="Phobius"/>
    </source>
</evidence>
<gene>
    <name evidence="10" type="ORF">GA0070622_3950</name>
</gene>
<feature type="transmembrane region" description="Helical" evidence="8">
    <location>
        <begin position="369"/>
        <end position="391"/>
    </location>
</feature>
<feature type="transmembrane region" description="Helical" evidence="8">
    <location>
        <begin position="237"/>
        <end position="259"/>
    </location>
</feature>
<feature type="transmembrane region" description="Helical" evidence="8">
    <location>
        <begin position="280"/>
        <end position="302"/>
    </location>
</feature>
<feature type="transmembrane region" description="Helical" evidence="8">
    <location>
        <begin position="174"/>
        <end position="199"/>
    </location>
</feature>
<evidence type="ECO:0000256" key="3">
    <source>
        <dbReference type="ARBA" id="ARBA00022448"/>
    </source>
</evidence>
<evidence type="ECO:0000259" key="9">
    <source>
        <dbReference type="PROSITE" id="PS50850"/>
    </source>
</evidence>
<dbReference type="PROSITE" id="PS50850">
    <property type="entry name" value="MFS"/>
    <property type="match status" value="1"/>
</dbReference>
<dbReference type="Gene3D" id="1.20.1250.20">
    <property type="entry name" value="MFS general substrate transporter like domains"/>
    <property type="match status" value="1"/>
</dbReference>
<evidence type="ECO:0000256" key="1">
    <source>
        <dbReference type="ARBA" id="ARBA00004651"/>
    </source>
</evidence>
<dbReference type="Proteomes" id="UP000199558">
    <property type="component" value="Unassembled WGS sequence"/>
</dbReference>
<evidence type="ECO:0000256" key="7">
    <source>
        <dbReference type="ARBA" id="ARBA00023136"/>
    </source>
</evidence>
<feature type="transmembrane region" description="Helical" evidence="8">
    <location>
        <begin position="403"/>
        <end position="430"/>
    </location>
</feature>
<feature type="transmembrane region" description="Helical" evidence="8">
    <location>
        <begin position="211"/>
        <end position="231"/>
    </location>
</feature>
<dbReference type="Pfam" id="PF07690">
    <property type="entry name" value="MFS_1"/>
    <property type="match status" value="1"/>
</dbReference>
<reference evidence="11" key="1">
    <citation type="submission" date="2016-06" db="EMBL/GenBank/DDBJ databases">
        <authorList>
            <person name="Varghese N."/>
            <person name="Submissions Spin"/>
        </authorList>
    </citation>
    <scope>NUCLEOTIDE SEQUENCE [LARGE SCALE GENOMIC DNA]</scope>
    <source>
        <strain evidence="11">DSM 45794</strain>
    </source>
</reference>
<keyword evidence="11" id="KW-1185">Reference proteome</keyword>
<keyword evidence="4" id="KW-1003">Cell membrane</keyword>
<name>A0A1A9BBM1_9ACTN</name>
<feature type="transmembrane region" description="Helical" evidence="8">
    <location>
        <begin position="86"/>
        <end position="105"/>
    </location>
</feature>
<evidence type="ECO:0000313" key="11">
    <source>
        <dbReference type="Proteomes" id="UP000199558"/>
    </source>
</evidence>
<comment type="similarity">
    <text evidence="2">Belongs to the major facilitator superfamily. TCR/Tet family.</text>
</comment>
<dbReference type="OrthoDB" id="9807274at2"/>
<feature type="transmembrane region" description="Helical" evidence="8">
    <location>
        <begin position="345"/>
        <end position="363"/>
    </location>
</feature>
<dbReference type="InterPro" id="IPR020846">
    <property type="entry name" value="MFS_dom"/>
</dbReference>
<dbReference type="EMBL" id="FLRH01000003">
    <property type="protein sequence ID" value="SBT66900.1"/>
    <property type="molecule type" value="Genomic_DNA"/>
</dbReference>
<dbReference type="SUPFAM" id="SSF103473">
    <property type="entry name" value="MFS general substrate transporter"/>
    <property type="match status" value="1"/>
</dbReference>
<dbReference type="AlphaFoldDB" id="A0A1A9BBM1"/>
<feature type="transmembrane region" description="Helical" evidence="8">
    <location>
        <begin position="56"/>
        <end position="74"/>
    </location>
</feature>
<dbReference type="GO" id="GO:0005886">
    <property type="term" value="C:plasma membrane"/>
    <property type="evidence" value="ECO:0007669"/>
    <property type="project" value="UniProtKB-SubCell"/>
</dbReference>
<dbReference type="PANTHER" id="PTHR23501">
    <property type="entry name" value="MAJOR FACILITATOR SUPERFAMILY"/>
    <property type="match status" value="1"/>
</dbReference>
<evidence type="ECO:0000256" key="4">
    <source>
        <dbReference type="ARBA" id="ARBA00022475"/>
    </source>
</evidence>
<dbReference type="RefSeq" id="WP_091575005.1">
    <property type="nucleotide sequence ID" value="NZ_FLRH01000003.1"/>
</dbReference>
<dbReference type="GO" id="GO:0022857">
    <property type="term" value="F:transmembrane transporter activity"/>
    <property type="evidence" value="ECO:0007669"/>
    <property type="project" value="InterPro"/>
</dbReference>
<keyword evidence="3" id="KW-0813">Transport</keyword>
<evidence type="ECO:0000256" key="5">
    <source>
        <dbReference type="ARBA" id="ARBA00022692"/>
    </source>
</evidence>
<keyword evidence="5 8" id="KW-0812">Transmembrane</keyword>
<dbReference type="InterPro" id="IPR036259">
    <property type="entry name" value="MFS_trans_sf"/>
</dbReference>
<dbReference type="InterPro" id="IPR011701">
    <property type="entry name" value="MFS"/>
</dbReference>
<dbReference type="FunFam" id="1.20.1720.10:FF:000004">
    <property type="entry name" value="EmrB/QacA family drug resistance transporter"/>
    <property type="match status" value="1"/>
</dbReference>
<keyword evidence="7 8" id="KW-0472">Membrane</keyword>
<comment type="subcellular location">
    <subcellularLocation>
        <location evidence="1">Cell membrane</location>
        <topology evidence="1">Multi-pass membrane protein</topology>
    </subcellularLocation>
</comment>
<feature type="transmembrane region" description="Helical" evidence="8">
    <location>
        <begin position="481"/>
        <end position="499"/>
    </location>
</feature>
<feature type="transmembrane region" description="Helical" evidence="8">
    <location>
        <begin position="117"/>
        <end position="136"/>
    </location>
</feature>
<dbReference type="CDD" id="cd17502">
    <property type="entry name" value="MFS_Azr1_MDR_like"/>
    <property type="match status" value="1"/>
</dbReference>
<evidence type="ECO:0000256" key="2">
    <source>
        <dbReference type="ARBA" id="ARBA00007520"/>
    </source>
</evidence>
<dbReference type="PANTHER" id="PTHR23501:SF197">
    <property type="entry name" value="COMD"/>
    <property type="match status" value="1"/>
</dbReference>
<dbReference type="STRING" id="946078.GA0070622_3950"/>
<protein>
    <submittedName>
        <fullName evidence="10">Drug resistance transporter, EmrB/QacA subfamily</fullName>
    </submittedName>
</protein>
<accession>A0A1A9BBM1</accession>
<dbReference type="PRINTS" id="PR01036">
    <property type="entry name" value="TCRTETB"/>
</dbReference>
<evidence type="ECO:0000256" key="6">
    <source>
        <dbReference type="ARBA" id="ARBA00022989"/>
    </source>
</evidence>
<dbReference type="Gene3D" id="1.20.1720.10">
    <property type="entry name" value="Multidrug resistance protein D"/>
    <property type="match status" value="1"/>
</dbReference>
<proteinExistence type="inferred from homology"/>
<feature type="domain" description="Major facilitator superfamily (MFS) profile" evidence="9">
    <location>
        <begin position="21"/>
        <end position="504"/>
    </location>
</feature>
<organism evidence="10 11">
    <name type="scientific">Micromonospora sediminicola</name>
    <dbReference type="NCBI Taxonomy" id="946078"/>
    <lineage>
        <taxon>Bacteria</taxon>
        <taxon>Bacillati</taxon>
        <taxon>Actinomycetota</taxon>
        <taxon>Actinomycetes</taxon>
        <taxon>Micromonosporales</taxon>
        <taxon>Micromonosporaceae</taxon>
        <taxon>Micromonospora</taxon>
    </lineage>
</organism>